<keyword evidence="2" id="KW-1185">Reference proteome</keyword>
<evidence type="ECO:0000313" key="2">
    <source>
        <dbReference type="Proteomes" id="UP001056120"/>
    </source>
</evidence>
<dbReference type="EMBL" id="CM042046">
    <property type="protein sequence ID" value="KAI3676302.1"/>
    <property type="molecule type" value="Genomic_DNA"/>
</dbReference>
<sequence>MPGQGDPPMPQPLQEERKPFLPNSGETLTSEVNAGMATFVRISALIWADLLAAFAMYIMMNYLTNVWNLSTTHAAGIINIWNGITPVLAFTFAFIVDTFMGDFYMLVLSSIAYSVGL</sequence>
<name>A0ACB8XXV2_9ASTR</name>
<proteinExistence type="predicted"/>
<reference evidence="1 2" key="2">
    <citation type="journal article" date="2022" name="Mol. Ecol. Resour.">
        <title>The genomes of chicory, endive, great burdock and yacon provide insights into Asteraceae paleo-polyploidization history and plant inulin production.</title>
        <authorList>
            <person name="Fan W."/>
            <person name="Wang S."/>
            <person name="Wang H."/>
            <person name="Wang A."/>
            <person name="Jiang F."/>
            <person name="Liu H."/>
            <person name="Zhao H."/>
            <person name="Xu D."/>
            <person name="Zhang Y."/>
        </authorList>
    </citation>
    <scope>NUCLEOTIDE SEQUENCE [LARGE SCALE GENOMIC DNA]</scope>
    <source>
        <strain evidence="2">cv. Yunnan</strain>
        <tissue evidence="1">Leaves</tissue>
    </source>
</reference>
<evidence type="ECO:0000313" key="1">
    <source>
        <dbReference type="EMBL" id="KAI3676302.1"/>
    </source>
</evidence>
<reference evidence="2" key="1">
    <citation type="journal article" date="2022" name="Mol. Ecol. Resour.">
        <title>The genomes of chicory, endive, great burdock and yacon provide insights into Asteraceae palaeo-polyploidization history and plant inulin production.</title>
        <authorList>
            <person name="Fan W."/>
            <person name="Wang S."/>
            <person name="Wang H."/>
            <person name="Wang A."/>
            <person name="Jiang F."/>
            <person name="Liu H."/>
            <person name="Zhao H."/>
            <person name="Xu D."/>
            <person name="Zhang Y."/>
        </authorList>
    </citation>
    <scope>NUCLEOTIDE SEQUENCE [LARGE SCALE GENOMIC DNA]</scope>
    <source>
        <strain evidence="2">cv. Yunnan</strain>
    </source>
</reference>
<protein>
    <submittedName>
        <fullName evidence="1">Uncharacterized protein</fullName>
    </submittedName>
</protein>
<dbReference type="Proteomes" id="UP001056120">
    <property type="component" value="Linkage Group LG29"/>
</dbReference>
<accession>A0ACB8XXV2</accession>
<organism evidence="1 2">
    <name type="scientific">Smallanthus sonchifolius</name>
    <dbReference type="NCBI Taxonomy" id="185202"/>
    <lineage>
        <taxon>Eukaryota</taxon>
        <taxon>Viridiplantae</taxon>
        <taxon>Streptophyta</taxon>
        <taxon>Embryophyta</taxon>
        <taxon>Tracheophyta</taxon>
        <taxon>Spermatophyta</taxon>
        <taxon>Magnoliopsida</taxon>
        <taxon>eudicotyledons</taxon>
        <taxon>Gunneridae</taxon>
        <taxon>Pentapetalae</taxon>
        <taxon>asterids</taxon>
        <taxon>campanulids</taxon>
        <taxon>Asterales</taxon>
        <taxon>Asteraceae</taxon>
        <taxon>Asteroideae</taxon>
        <taxon>Heliantheae alliance</taxon>
        <taxon>Millerieae</taxon>
        <taxon>Smallanthus</taxon>
    </lineage>
</organism>
<comment type="caution">
    <text evidence="1">The sequence shown here is derived from an EMBL/GenBank/DDBJ whole genome shotgun (WGS) entry which is preliminary data.</text>
</comment>
<gene>
    <name evidence="1" type="ORF">L1987_85907</name>
</gene>